<protein>
    <submittedName>
        <fullName evidence="10">ABC transporter related protein</fullName>
    </submittedName>
</protein>
<dbReference type="STRING" id="679936.Sulac_2145"/>
<dbReference type="PANTHER" id="PTHR43394:SF1">
    <property type="entry name" value="ATP-BINDING CASSETTE SUB-FAMILY B MEMBER 10, MITOCHONDRIAL"/>
    <property type="match status" value="1"/>
</dbReference>
<reference evidence="10 11" key="2">
    <citation type="journal article" date="2012" name="Stand. Genomic Sci.">
        <title>Complete genome sequence of the moderately thermophilic mineral-sulfide-oxidizing firmicute Sulfobacillus acidophilus type strain (NAL(T)).</title>
        <authorList>
            <person name="Anderson I."/>
            <person name="Chertkov O."/>
            <person name="Chen A."/>
            <person name="Saunders E."/>
            <person name="Lapidus A."/>
            <person name="Nolan M."/>
            <person name="Lucas S."/>
            <person name="Hammon N."/>
            <person name="Deshpande S."/>
            <person name="Cheng J.F."/>
            <person name="Han C."/>
            <person name="Tapia R."/>
            <person name="Goodwin L.A."/>
            <person name="Pitluck S."/>
            <person name="Liolios K."/>
            <person name="Pagani I."/>
            <person name="Ivanova N."/>
            <person name="Mikhailova N."/>
            <person name="Pati A."/>
            <person name="Palaniappan K."/>
            <person name="Land M."/>
            <person name="Pan C."/>
            <person name="Rohde M."/>
            <person name="Pukall R."/>
            <person name="Goker M."/>
            <person name="Detter J.C."/>
            <person name="Woyke T."/>
            <person name="Bristow J."/>
            <person name="Eisen J.A."/>
            <person name="Markowitz V."/>
            <person name="Hugenholtz P."/>
            <person name="Kyrpides N.C."/>
            <person name="Klenk H.P."/>
            <person name="Mavromatis K."/>
        </authorList>
    </citation>
    <scope>NUCLEOTIDE SEQUENCE [LARGE SCALE GENOMIC DNA]</scope>
    <source>
        <strain evidence="11">ATCC 700253 / DSM 10332 / NAL</strain>
    </source>
</reference>
<dbReference type="AlphaFoldDB" id="G8TT13"/>
<dbReference type="PROSITE" id="PS50893">
    <property type="entry name" value="ABC_TRANSPORTER_2"/>
    <property type="match status" value="1"/>
</dbReference>
<evidence type="ECO:0000256" key="3">
    <source>
        <dbReference type="ARBA" id="ARBA00022741"/>
    </source>
</evidence>
<dbReference type="PANTHER" id="PTHR43394">
    <property type="entry name" value="ATP-DEPENDENT PERMEASE MDL1, MITOCHONDRIAL"/>
    <property type="match status" value="1"/>
</dbReference>
<evidence type="ECO:0000256" key="1">
    <source>
        <dbReference type="ARBA" id="ARBA00004651"/>
    </source>
</evidence>
<name>G8TT13_SULAD</name>
<evidence type="ECO:0000256" key="6">
    <source>
        <dbReference type="ARBA" id="ARBA00023136"/>
    </source>
</evidence>
<dbReference type="PROSITE" id="PS50929">
    <property type="entry name" value="ABC_TM1F"/>
    <property type="match status" value="1"/>
</dbReference>
<dbReference type="GO" id="GO:0015421">
    <property type="term" value="F:ABC-type oligopeptide transporter activity"/>
    <property type="evidence" value="ECO:0007669"/>
    <property type="project" value="TreeGrafter"/>
</dbReference>
<evidence type="ECO:0000256" key="4">
    <source>
        <dbReference type="ARBA" id="ARBA00022840"/>
    </source>
</evidence>
<dbReference type="Pfam" id="PF00005">
    <property type="entry name" value="ABC_tran"/>
    <property type="match status" value="1"/>
</dbReference>
<proteinExistence type="predicted"/>
<dbReference type="SUPFAM" id="SSF52540">
    <property type="entry name" value="P-loop containing nucleoside triphosphate hydrolases"/>
    <property type="match status" value="1"/>
</dbReference>
<evidence type="ECO:0000256" key="7">
    <source>
        <dbReference type="SAM" id="Phobius"/>
    </source>
</evidence>
<feature type="transmembrane region" description="Helical" evidence="7">
    <location>
        <begin position="38"/>
        <end position="59"/>
    </location>
</feature>
<dbReference type="SMART" id="SM00382">
    <property type="entry name" value="AAA"/>
    <property type="match status" value="1"/>
</dbReference>
<feature type="transmembrane region" description="Helical" evidence="7">
    <location>
        <begin position="184"/>
        <end position="203"/>
    </location>
</feature>
<keyword evidence="4" id="KW-0067">ATP-binding</keyword>
<dbReference type="KEGG" id="sap:Sulac_2145"/>
<accession>G8TT13</accession>
<evidence type="ECO:0000256" key="5">
    <source>
        <dbReference type="ARBA" id="ARBA00022989"/>
    </source>
</evidence>
<sequence>MFVGTRVKKMTALLTSNVPLRFAVKSVRMVWQMVMGKSGWRVVLIGGATSCVLVGTQLISPLLTKYLINRVLIPHHQQMLSFLLLGIIVVGLAQIGASLGQSVALERIIQSRLLQLRTRWIRSASMRLLRPGDLEATSAGFSSRLLNDLDSLAREVLGVMISVPRDTLWLILLIVLMARLDSPMTVAAFVMVPAVGAMELWLARLQATWTQRFHHDLAATSGAIVHALHLSRVVHAFQTPSYLNDLTHPSLVQLQNDSVRRIAWLSTAQALSSFMMFLGPLTLLLYGSWLELHGRLSLGALLAFYAFSMQVYLPVKGLLQGPSRFARIHALSVGILNDMGPFPMSSEFGPSDIGLPVSVADRVSGADSYVRLSEVVIGEKDTRAGSDPKPISLILQPGSRLWIQGPNGSGKSHWISVIGQLIPPIRGEIVVHGRTGWALQPPQVSRDTLENNIRWGRPALDLTQAENILAVLGHDMGCWSQGWQTPIGTAGRDYLSDGLRQIVSLTRALADSPNILFLDEPFIYLDTRATRGLIDLLAHWEGIVVFSHHGALPIGFPEVTHRFDLPSLRVIQNTTGLER</sequence>
<keyword evidence="2 7" id="KW-0812">Transmembrane</keyword>
<keyword evidence="11" id="KW-1185">Reference proteome</keyword>
<organism evidence="10 11">
    <name type="scientific">Sulfobacillus acidophilus (strain ATCC 700253 / DSM 10332 / NAL)</name>
    <dbReference type="NCBI Taxonomy" id="679936"/>
    <lineage>
        <taxon>Bacteria</taxon>
        <taxon>Bacillati</taxon>
        <taxon>Bacillota</taxon>
        <taxon>Clostridia</taxon>
        <taxon>Eubacteriales</taxon>
        <taxon>Clostridiales Family XVII. Incertae Sedis</taxon>
        <taxon>Sulfobacillus</taxon>
    </lineage>
</organism>
<keyword evidence="5 7" id="KW-1133">Transmembrane helix</keyword>
<evidence type="ECO:0000313" key="10">
    <source>
        <dbReference type="EMBL" id="AEW05628.1"/>
    </source>
</evidence>
<evidence type="ECO:0000256" key="2">
    <source>
        <dbReference type="ARBA" id="ARBA00022692"/>
    </source>
</evidence>
<keyword evidence="3" id="KW-0547">Nucleotide-binding</keyword>
<dbReference type="GO" id="GO:0016887">
    <property type="term" value="F:ATP hydrolysis activity"/>
    <property type="evidence" value="ECO:0007669"/>
    <property type="project" value="InterPro"/>
</dbReference>
<dbReference type="HOGENOM" id="CLU_478102_0_0_9"/>
<comment type="subcellular location">
    <subcellularLocation>
        <location evidence="1">Cell membrane</location>
        <topology evidence="1">Multi-pass membrane protein</topology>
    </subcellularLocation>
</comment>
<feature type="domain" description="ABC transporter" evidence="8">
    <location>
        <begin position="370"/>
        <end position="573"/>
    </location>
</feature>
<dbReference type="EMBL" id="CP003179">
    <property type="protein sequence ID" value="AEW05628.1"/>
    <property type="molecule type" value="Genomic_DNA"/>
</dbReference>
<reference evidence="11" key="1">
    <citation type="submission" date="2011-12" db="EMBL/GenBank/DDBJ databases">
        <title>The complete genome of chromosome of Sulfobacillus acidophilus DSM 10332.</title>
        <authorList>
            <person name="Lucas S."/>
            <person name="Han J."/>
            <person name="Lapidus A."/>
            <person name="Bruce D."/>
            <person name="Goodwin L."/>
            <person name="Pitluck S."/>
            <person name="Peters L."/>
            <person name="Kyrpides N."/>
            <person name="Mavromatis K."/>
            <person name="Ivanova N."/>
            <person name="Mikhailova N."/>
            <person name="Chertkov O."/>
            <person name="Saunders E."/>
            <person name="Detter J.C."/>
            <person name="Tapia R."/>
            <person name="Han C."/>
            <person name="Land M."/>
            <person name="Hauser L."/>
            <person name="Markowitz V."/>
            <person name="Cheng J.-F."/>
            <person name="Hugenholtz P."/>
            <person name="Woyke T."/>
            <person name="Wu D."/>
            <person name="Pukall R."/>
            <person name="Gehrich-Schroeter G."/>
            <person name="Schneider S."/>
            <person name="Klenk H.-P."/>
            <person name="Eisen J.A."/>
        </authorList>
    </citation>
    <scope>NUCLEOTIDE SEQUENCE [LARGE SCALE GENOMIC DNA]</scope>
    <source>
        <strain evidence="11">ATCC 700253 / DSM 10332 / NAL</strain>
    </source>
</reference>
<dbReference type="SUPFAM" id="SSF90123">
    <property type="entry name" value="ABC transporter transmembrane region"/>
    <property type="match status" value="1"/>
</dbReference>
<dbReference type="InterPro" id="IPR039421">
    <property type="entry name" value="Type_1_exporter"/>
</dbReference>
<dbReference type="PATRIC" id="fig|679936.5.peg.2215"/>
<dbReference type="InterPro" id="IPR011527">
    <property type="entry name" value="ABC1_TM_dom"/>
</dbReference>
<feature type="transmembrane region" description="Helical" evidence="7">
    <location>
        <begin position="79"/>
        <end position="105"/>
    </location>
</feature>
<dbReference type="GO" id="GO:0005886">
    <property type="term" value="C:plasma membrane"/>
    <property type="evidence" value="ECO:0007669"/>
    <property type="project" value="UniProtKB-SubCell"/>
</dbReference>
<dbReference type="Proteomes" id="UP000005439">
    <property type="component" value="Chromosome"/>
</dbReference>
<feature type="domain" description="ABC transmembrane type-1" evidence="9">
    <location>
        <begin position="44"/>
        <end position="327"/>
    </location>
</feature>
<keyword evidence="6 7" id="KW-0472">Membrane</keyword>
<dbReference type="Gene3D" id="1.20.1560.10">
    <property type="entry name" value="ABC transporter type 1, transmembrane domain"/>
    <property type="match status" value="1"/>
</dbReference>
<gene>
    <name evidence="10" type="ordered locus">Sulac_2145</name>
</gene>
<dbReference type="Gene3D" id="3.40.50.300">
    <property type="entry name" value="P-loop containing nucleotide triphosphate hydrolases"/>
    <property type="match status" value="1"/>
</dbReference>
<dbReference type="InterPro" id="IPR003439">
    <property type="entry name" value="ABC_transporter-like_ATP-bd"/>
</dbReference>
<feature type="transmembrane region" description="Helical" evidence="7">
    <location>
        <begin position="270"/>
        <end position="290"/>
    </location>
</feature>
<evidence type="ECO:0000259" key="9">
    <source>
        <dbReference type="PROSITE" id="PS50929"/>
    </source>
</evidence>
<feature type="transmembrane region" description="Helical" evidence="7">
    <location>
        <begin position="156"/>
        <end position="178"/>
    </location>
</feature>
<dbReference type="GO" id="GO:0005524">
    <property type="term" value="F:ATP binding"/>
    <property type="evidence" value="ECO:0007669"/>
    <property type="project" value="UniProtKB-KW"/>
</dbReference>
<dbReference type="InterPro" id="IPR036640">
    <property type="entry name" value="ABC1_TM_sf"/>
</dbReference>
<dbReference type="Pfam" id="PF00664">
    <property type="entry name" value="ABC_membrane"/>
    <property type="match status" value="1"/>
</dbReference>
<evidence type="ECO:0000259" key="8">
    <source>
        <dbReference type="PROSITE" id="PS50893"/>
    </source>
</evidence>
<dbReference type="InterPro" id="IPR027417">
    <property type="entry name" value="P-loop_NTPase"/>
</dbReference>
<dbReference type="CDD" id="cd07346">
    <property type="entry name" value="ABC_6TM_exporters"/>
    <property type="match status" value="1"/>
</dbReference>
<evidence type="ECO:0000313" key="11">
    <source>
        <dbReference type="Proteomes" id="UP000005439"/>
    </source>
</evidence>
<dbReference type="InterPro" id="IPR003593">
    <property type="entry name" value="AAA+_ATPase"/>
</dbReference>